<dbReference type="InterPro" id="IPR001763">
    <property type="entry name" value="Rhodanese-like_dom"/>
</dbReference>
<feature type="region of interest" description="Disordered" evidence="1">
    <location>
        <begin position="295"/>
        <end position="314"/>
    </location>
</feature>
<protein>
    <recommendedName>
        <fullName evidence="3">Rhodanese domain-containing protein</fullName>
    </recommendedName>
</protein>
<proteinExistence type="predicted"/>
<reference evidence="4 5" key="1">
    <citation type="journal article" date="2016" name="Nat. Commun.">
        <title>Thousands of microbial genomes shed light on interconnected biogeochemical processes in an aquifer system.</title>
        <authorList>
            <person name="Anantharaman K."/>
            <person name="Brown C.T."/>
            <person name="Hug L.A."/>
            <person name="Sharon I."/>
            <person name="Castelle C.J."/>
            <person name="Probst A.J."/>
            <person name="Thomas B.C."/>
            <person name="Singh A."/>
            <person name="Wilkins M.J."/>
            <person name="Karaoz U."/>
            <person name="Brodie E.L."/>
            <person name="Williams K.H."/>
            <person name="Hubbard S.S."/>
            <person name="Banfield J.F."/>
        </authorList>
    </citation>
    <scope>NUCLEOTIDE SEQUENCE [LARGE SCALE GENOMIC DNA]</scope>
</reference>
<accession>A0A1F6TI78</accession>
<dbReference type="PROSITE" id="PS50206">
    <property type="entry name" value="RHODANESE_3"/>
    <property type="match status" value="2"/>
</dbReference>
<feature type="domain" description="Rhodanese" evidence="3">
    <location>
        <begin position="68"/>
        <end position="163"/>
    </location>
</feature>
<feature type="signal peptide" evidence="2">
    <location>
        <begin position="1"/>
        <end position="25"/>
    </location>
</feature>
<feature type="chain" id="PRO_5009526695" description="Rhodanese domain-containing protein" evidence="2">
    <location>
        <begin position="26"/>
        <end position="314"/>
    </location>
</feature>
<gene>
    <name evidence="4" type="ORF">A2150_05930</name>
</gene>
<dbReference type="SMART" id="SM00450">
    <property type="entry name" value="RHOD"/>
    <property type="match status" value="1"/>
</dbReference>
<dbReference type="CDD" id="cd00158">
    <property type="entry name" value="RHOD"/>
    <property type="match status" value="1"/>
</dbReference>
<dbReference type="PANTHER" id="PTHR43031:SF16">
    <property type="entry name" value="OXIDOREDUCTASE"/>
    <property type="match status" value="1"/>
</dbReference>
<dbReference type="EMBL" id="MFSS01000011">
    <property type="protein sequence ID" value="OGI44822.1"/>
    <property type="molecule type" value="Genomic_DNA"/>
</dbReference>
<dbReference type="STRING" id="1817758.A2150_05930"/>
<evidence type="ECO:0000256" key="2">
    <source>
        <dbReference type="SAM" id="SignalP"/>
    </source>
</evidence>
<dbReference type="SUPFAM" id="SSF52821">
    <property type="entry name" value="Rhodanese/Cell cycle control phosphatase"/>
    <property type="match status" value="2"/>
</dbReference>
<dbReference type="InterPro" id="IPR050229">
    <property type="entry name" value="GlpE_sulfurtransferase"/>
</dbReference>
<dbReference type="Gene3D" id="3.40.250.10">
    <property type="entry name" value="Rhodanese-like domain"/>
    <property type="match status" value="1"/>
</dbReference>
<comment type="caution">
    <text evidence="4">The sequence shown here is derived from an EMBL/GenBank/DDBJ whole genome shotgun (WGS) entry which is preliminary data.</text>
</comment>
<keyword evidence="2" id="KW-0732">Signal</keyword>
<feature type="domain" description="Rhodanese" evidence="3">
    <location>
        <begin position="197"/>
        <end position="288"/>
    </location>
</feature>
<dbReference type="InterPro" id="IPR036873">
    <property type="entry name" value="Rhodanese-like_dom_sf"/>
</dbReference>
<organism evidence="4 5">
    <name type="scientific">Candidatus Muproteobacteria bacterium RBG_16_64_11</name>
    <dbReference type="NCBI Taxonomy" id="1817758"/>
    <lineage>
        <taxon>Bacteria</taxon>
        <taxon>Pseudomonadati</taxon>
        <taxon>Pseudomonadota</taxon>
        <taxon>Candidatus Muproteobacteria</taxon>
    </lineage>
</organism>
<dbReference type="PANTHER" id="PTHR43031">
    <property type="entry name" value="FAD-DEPENDENT OXIDOREDUCTASE"/>
    <property type="match status" value="1"/>
</dbReference>
<evidence type="ECO:0000259" key="3">
    <source>
        <dbReference type="PROSITE" id="PS50206"/>
    </source>
</evidence>
<dbReference type="AlphaFoldDB" id="A0A1F6TI78"/>
<evidence type="ECO:0000313" key="5">
    <source>
        <dbReference type="Proteomes" id="UP000177925"/>
    </source>
</evidence>
<evidence type="ECO:0000313" key="4">
    <source>
        <dbReference type="EMBL" id="OGI44822.1"/>
    </source>
</evidence>
<sequence>MHITKSLAVLGGLLFAGFLTTGSWAATDAKSPAPAPAPASAADLAAKFPLRPQYIDVPVLDTVELDKKFSDVYIVDVRSPYEYDTLRIKDAVLIPLTDKNFVVEVRKLREKSANKPIVFYCNGKTCRKSYDAVLKAKAARISNVVSYDAGIADWAKSHPEKSMLLGRTPIKVEELLTSAKFKAHLLDPKAFEAKVGPNSIVLDVRDRVQRDNQLFPFKEQRAQLEEKGKLDAIIEQAKRDKKTLLVYDAVGKQVEWFQYYLENKGLTDYFFMKGGAQGHFDAKYGKISFGAKKEAKAETKETKPANGAPPPVKN</sequence>
<name>A0A1F6TI78_9PROT</name>
<dbReference type="Proteomes" id="UP000177925">
    <property type="component" value="Unassembled WGS sequence"/>
</dbReference>
<dbReference type="Pfam" id="PF00581">
    <property type="entry name" value="Rhodanese"/>
    <property type="match status" value="1"/>
</dbReference>
<evidence type="ECO:0000256" key="1">
    <source>
        <dbReference type="SAM" id="MobiDB-lite"/>
    </source>
</evidence>